<comment type="caution">
    <text evidence="2">The sequence shown here is derived from an EMBL/GenBank/DDBJ whole genome shotgun (WGS) entry which is preliminary data.</text>
</comment>
<dbReference type="InterPro" id="IPR036412">
    <property type="entry name" value="HAD-like_sf"/>
</dbReference>
<dbReference type="EMBL" id="LAZR01000659">
    <property type="protein sequence ID" value="KKN61403.1"/>
    <property type="molecule type" value="Genomic_DNA"/>
</dbReference>
<dbReference type="Pfam" id="PF03031">
    <property type="entry name" value="NIF"/>
    <property type="match status" value="1"/>
</dbReference>
<dbReference type="InterPro" id="IPR004274">
    <property type="entry name" value="FCP1_dom"/>
</dbReference>
<name>A0A0F9V6B8_9ZZZZ</name>
<dbReference type="SUPFAM" id="SSF56784">
    <property type="entry name" value="HAD-like"/>
    <property type="match status" value="1"/>
</dbReference>
<evidence type="ECO:0000259" key="1">
    <source>
        <dbReference type="Pfam" id="PF03031"/>
    </source>
</evidence>
<reference evidence="2" key="1">
    <citation type="journal article" date="2015" name="Nature">
        <title>Complex archaea that bridge the gap between prokaryotes and eukaryotes.</title>
        <authorList>
            <person name="Spang A."/>
            <person name="Saw J.H."/>
            <person name="Jorgensen S.L."/>
            <person name="Zaremba-Niedzwiedzka K."/>
            <person name="Martijn J."/>
            <person name="Lind A.E."/>
            <person name="van Eijk R."/>
            <person name="Schleper C."/>
            <person name="Guy L."/>
            <person name="Ettema T.J."/>
        </authorList>
    </citation>
    <scope>NUCLEOTIDE SEQUENCE</scope>
</reference>
<evidence type="ECO:0000313" key="2">
    <source>
        <dbReference type="EMBL" id="KKN61403.1"/>
    </source>
</evidence>
<protein>
    <recommendedName>
        <fullName evidence="1">FCP1 homology domain-containing protein</fullName>
    </recommendedName>
</protein>
<dbReference type="InterPro" id="IPR023214">
    <property type="entry name" value="HAD_sf"/>
</dbReference>
<feature type="domain" description="FCP1 homology" evidence="1">
    <location>
        <begin position="9"/>
        <end position="149"/>
    </location>
</feature>
<dbReference type="AlphaFoldDB" id="A0A0F9V6B8"/>
<proteinExistence type="predicted"/>
<accession>A0A0F9V6B8</accession>
<organism evidence="2">
    <name type="scientific">marine sediment metagenome</name>
    <dbReference type="NCBI Taxonomy" id="412755"/>
    <lineage>
        <taxon>unclassified sequences</taxon>
        <taxon>metagenomes</taxon>
        <taxon>ecological metagenomes</taxon>
    </lineage>
</organism>
<sequence length="153" mass="18109">MGIVMSHMTLALDLEGVLITNAISQLPRPGLMSFLNECEILFGHEHICIFTTVNEKRFRDIARKLVSDELAPKWFTEIRYIEWVGEHKDLRFVDDDIDNVIILDDYPPYIKQTQKHRLIQVNQYLDPYTHAMPDMSDREFERLIEELKRFLSV</sequence>
<dbReference type="Gene3D" id="3.40.50.1000">
    <property type="entry name" value="HAD superfamily/HAD-like"/>
    <property type="match status" value="1"/>
</dbReference>
<gene>
    <name evidence="2" type="ORF">LCGC14_0522150</name>
</gene>